<dbReference type="InterPro" id="IPR024524">
    <property type="entry name" value="DUF3800"/>
</dbReference>
<protein>
    <submittedName>
        <fullName evidence="1">Uncharacterized protein DUF3800</fullName>
    </submittedName>
</protein>
<evidence type="ECO:0000313" key="2">
    <source>
        <dbReference type="Proteomes" id="UP000244174"/>
    </source>
</evidence>
<dbReference type="RefSeq" id="WP_108170164.1">
    <property type="nucleotide sequence ID" value="NZ_QBKQ01000001.1"/>
</dbReference>
<comment type="caution">
    <text evidence="1">The sequence shown here is derived from an EMBL/GenBank/DDBJ whole genome shotgun (WGS) entry which is preliminary data.</text>
</comment>
<dbReference type="Proteomes" id="UP000244174">
    <property type="component" value="Unassembled WGS sequence"/>
</dbReference>
<name>A0A2T6AK48_9FLAO</name>
<dbReference type="EMBL" id="QBKQ01000001">
    <property type="protein sequence ID" value="PTX44190.1"/>
    <property type="molecule type" value="Genomic_DNA"/>
</dbReference>
<evidence type="ECO:0000313" key="1">
    <source>
        <dbReference type="EMBL" id="PTX44190.1"/>
    </source>
</evidence>
<reference evidence="1 2" key="1">
    <citation type="submission" date="2018-04" db="EMBL/GenBank/DDBJ databases">
        <title>Genomic Encyclopedia of Archaeal and Bacterial Type Strains, Phase II (KMG-II): from individual species to whole genera.</title>
        <authorList>
            <person name="Goeker M."/>
        </authorList>
    </citation>
    <scope>NUCLEOTIDE SEQUENCE [LARGE SCALE GENOMIC DNA]</scope>
    <source>
        <strain evidence="1 2">DSM 23082</strain>
    </source>
</reference>
<gene>
    <name evidence="1" type="ORF">C8P64_0160</name>
</gene>
<dbReference type="Pfam" id="PF12686">
    <property type="entry name" value="DUF3800"/>
    <property type="match status" value="1"/>
</dbReference>
<proteinExistence type="predicted"/>
<accession>A0A2T6AK48</accession>
<dbReference type="OrthoDB" id="9799211at2"/>
<dbReference type="AlphaFoldDB" id="A0A2T6AK48"/>
<keyword evidence="2" id="KW-1185">Reference proteome</keyword>
<sequence>MDTQNFDIFIDESCHLENDHKSVMGIGYCKVPQVDYDTLKTQIHQILIKHNQYAELKWNKFSTSRLDLYKELVDFFFQSSMEFRAILVKYKDRLNHEDFNQGSHDNFYYKMVYFLLRPNGEDANKQFRVFIDLKDTRGREKLNKIREVFDNAHKGESPFIYFQHIQSHDNIFLQIADFFIGAVTYKSRMASDEFIPTESKLEFINYLEDVSGFSLNEGTAPWEKKFNIFDHQPKKRN</sequence>
<organism evidence="1 2">
    <name type="scientific">Christiangramia gaetbulicola</name>
    <dbReference type="NCBI Taxonomy" id="703340"/>
    <lineage>
        <taxon>Bacteria</taxon>
        <taxon>Pseudomonadati</taxon>
        <taxon>Bacteroidota</taxon>
        <taxon>Flavobacteriia</taxon>
        <taxon>Flavobacteriales</taxon>
        <taxon>Flavobacteriaceae</taxon>
        <taxon>Christiangramia</taxon>
    </lineage>
</organism>